<accession>A0ACC6KLY1</accession>
<evidence type="ECO:0000313" key="1">
    <source>
        <dbReference type="EMBL" id="MDR6753464.1"/>
    </source>
</evidence>
<dbReference type="EMBL" id="JAVDTP010000014">
    <property type="protein sequence ID" value="MDR6753464.1"/>
    <property type="molecule type" value="Genomic_DNA"/>
</dbReference>
<gene>
    <name evidence="1" type="ORF">J2Y01_003987</name>
</gene>
<proteinExistence type="predicted"/>
<evidence type="ECO:0000313" key="2">
    <source>
        <dbReference type="Proteomes" id="UP001252370"/>
    </source>
</evidence>
<reference evidence="1" key="1">
    <citation type="submission" date="2023-07" db="EMBL/GenBank/DDBJ databases">
        <title>Sorghum-associated microbial communities from plants grown in Nebraska, USA.</title>
        <authorList>
            <person name="Schachtman D."/>
        </authorList>
    </citation>
    <scope>NUCLEOTIDE SEQUENCE</scope>
    <source>
        <strain evidence="1">BE73</strain>
    </source>
</reference>
<name>A0ACC6KLY1_9DEIO</name>
<protein>
    <submittedName>
        <fullName evidence="1">Uncharacterized protein</fullName>
    </submittedName>
</protein>
<sequence>MQAESLAPLLEEMFEQSRASGNPVTRQLLKGLSVKARERGGKRMLIVWRAGKGIPGATECEIVGQDSGLIAPKFQTWQCRESDQAFLITEGWQGELCTHAWGPTDPLVEGKATGERCVCTRCGADWTRLTGPRGKVTLTYNGSSVKREAVWNRWLVTGPAPAPHVEEVEEIPPEVLEELASQPVQTAQRPHWRDRQKADKPVVDHVAVARQQELDAQERQRLSGPLLVVSLWCATWDPWFRRAVAIGIRRDYLKSAPLPELRAEVRGGYHQRTYPHAWRVVLLLCRWKHVTRALPEHATPAPKPKRKSAPRNASRKRKTA</sequence>
<organism evidence="1 2">
    <name type="scientific">Deinococcus soli</name>
    <name type="common">ex Cha et al. 2016</name>
    <dbReference type="NCBI Taxonomy" id="1309411"/>
    <lineage>
        <taxon>Bacteria</taxon>
        <taxon>Thermotogati</taxon>
        <taxon>Deinococcota</taxon>
        <taxon>Deinococci</taxon>
        <taxon>Deinococcales</taxon>
        <taxon>Deinococcaceae</taxon>
        <taxon>Deinococcus</taxon>
    </lineage>
</organism>
<dbReference type="Proteomes" id="UP001252370">
    <property type="component" value="Unassembled WGS sequence"/>
</dbReference>
<comment type="caution">
    <text evidence="1">The sequence shown here is derived from an EMBL/GenBank/DDBJ whole genome shotgun (WGS) entry which is preliminary data.</text>
</comment>
<keyword evidence="2" id="KW-1185">Reference proteome</keyword>